<keyword evidence="2" id="KW-0808">Transferase</keyword>
<dbReference type="Pfam" id="PF01702">
    <property type="entry name" value="TGT"/>
    <property type="match status" value="1"/>
</dbReference>
<dbReference type="RefSeq" id="WP_188596737.1">
    <property type="nucleotide sequence ID" value="NZ_BMNL01000003.1"/>
</dbReference>
<dbReference type="NCBIfam" id="TIGR00432">
    <property type="entry name" value="arcsn_tRNA_tgt"/>
    <property type="match status" value="1"/>
</dbReference>
<proteinExistence type="predicted"/>
<evidence type="ECO:0000256" key="5">
    <source>
        <dbReference type="ARBA" id="ARBA00022833"/>
    </source>
</evidence>
<keyword evidence="8" id="KW-1185">Reference proteome</keyword>
<dbReference type="OrthoDB" id="6871at2157"/>
<dbReference type="PANTHER" id="PTHR46499:SF1">
    <property type="entry name" value="QUEUINE TRNA-RIBOSYLTRANSFERASE"/>
    <property type="match status" value="1"/>
</dbReference>
<reference evidence="7" key="1">
    <citation type="journal article" date="2014" name="Int. J. Syst. Evol. Microbiol.">
        <title>Complete genome sequence of Corynebacterium casei LMG S-19264T (=DSM 44701T), isolated from a smear-ripened cheese.</title>
        <authorList>
            <consortium name="US DOE Joint Genome Institute (JGI-PGF)"/>
            <person name="Walter F."/>
            <person name="Albersmeier A."/>
            <person name="Kalinowski J."/>
            <person name="Ruckert C."/>
        </authorList>
    </citation>
    <scope>NUCLEOTIDE SEQUENCE</scope>
    <source>
        <strain evidence="7">JCM 10088</strain>
    </source>
</reference>
<dbReference type="GO" id="GO:0016763">
    <property type="term" value="F:pentosyltransferase activity"/>
    <property type="evidence" value="ECO:0007669"/>
    <property type="project" value="InterPro"/>
</dbReference>
<dbReference type="InterPro" id="IPR004804">
    <property type="entry name" value="TgtA"/>
</dbReference>
<accession>A0A830GXH4</accession>
<organism evidence="7 8">
    <name type="scientific">Thermocladium modestius</name>
    <dbReference type="NCBI Taxonomy" id="62609"/>
    <lineage>
        <taxon>Archaea</taxon>
        <taxon>Thermoproteota</taxon>
        <taxon>Thermoprotei</taxon>
        <taxon>Thermoproteales</taxon>
        <taxon>Thermoproteaceae</taxon>
        <taxon>Thermocladium</taxon>
    </lineage>
</organism>
<feature type="domain" description="tRNA-guanine(15) transglycosylase-like" evidence="6">
    <location>
        <begin position="10"/>
        <end position="336"/>
    </location>
</feature>
<dbReference type="PANTHER" id="PTHR46499">
    <property type="entry name" value="QUEUINE TRNA-RIBOSYLTRANSFERASE"/>
    <property type="match status" value="1"/>
</dbReference>
<dbReference type="InterPro" id="IPR002616">
    <property type="entry name" value="tRNA_ribo_trans-like"/>
</dbReference>
<name>A0A830GXH4_9CREN</name>
<dbReference type="GO" id="GO:0005737">
    <property type="term" value="C:cytoplasm"/>
    <property type="evidence" value="ECO:0007669"/>
    <property type="project" value="TreeGrafter"/>
</dbReference>
<dbReference type="GO" id="GO:0046872">
    <property type="term" value="F:metal ion binding"/>
    <property type="evidence" value="ECO:0007669"/>
    <property type="project" value="UniProtKB-KW"/>
</dbReference>
<dbReference type="InterPro" id="IPR050076">
    <property type="entry name" value="ArchSynthase1/Queuine_TRR"/>
</dbReference>
<dbReference type="SUPFAM" id="SSF51713">
    <property type="entry name" value="tRNA-guanine transglycosylase"/>
    <property type="match status" value="1"/>
</dbReference>
<dbReference type="Gene3D" id="3.20.20.105">
    <property type="entry name" value="Queuine tRNA-ribosyltransferase-like"/>
    <property type="match status" value="1"/>
</dbReference>
<dbReference type="AlphaFoldDB" id="A0A830GXH4"/>
<evidence type="ECO:0000256" key="4">
    <source>
        <dbReference type="ARBA" id="ARBA00022723"/>
    </source>
</evidence>
<evidence type="ECO:0000256" key="2">
    <source>
        <dbReference type="ARBA" id="ARBA00022679"/>
    </source>
</evidence>
<dbReference type="NCBIfam" id="TIGR00449">
    <property type="entry name" value="tgt_general"/>
    <property type="match status" value="1"/>
</dbReference>
<keyword evidence="3" id="KW-0819">tRNA processing</keyword>
<keyword evidence="1" id="KW-0328">Glycosyltransferase</keyword>
<dbReference type="GO" id="GO:0002099">
    <property type="term" value="P:tRNA wobble guanine modification"/>
    <property type="evidence" value="ECO:0007669"/>
    <property type="project" value="TreeGrafter"/>
</dbReference>
<reference evidence="7" key="2">
    <citation type="submission" date="2020-09" db="EMBL/GenBank/DDBJ databases">
        <authorList>
            <person name="Sun Q."/>
            <person name="Ohkuma M."/>
        </authorList>
    </citation>
    <scope>NUCLEOTIDE SEQUENCE</scope>
    <source>
        <strain evidence="7">JCM 10088</strain>
    </source>
</reference>
<evidence type="ECO:0000256" key="1">
    <source>
        <dbReference type="ARBA" id="ARBA00022676"/>
    </source>
</evidence>
<sequence length="514" mass="57837">MFEITDKDDAARIGLLHTLHGVIRTPTMFPVINPSKQIIPLDRLKRAGFNHFITNAYLIRNNYGDVAAETGIHGLFNWDGPIMTDSGAYQLMQYGYIDVDPDEIITYQVRLGTDIGVILDLPTSIGTPRDVVYIEVEETIRRARRALLQLEDEDPNHRMLRVGPLQGGTYLDLLARSSRVMGRLDFDLYAIGSPTTLLEEYELDGIAKMIITAKLNVPAGKPIHLFGAGHPLIIPLAVLLGVDLFDSASYVLFARDERLIMRDRTVRLNELDDDYVLHACGDCEKSIREIKELPKDEQERLLALHNLYTIAEELQEVRQRIREGSLWDYVEGKARQNIKLYKAYRLIRSWGFKKLIAKLGSETKANTHELAVFDAVDAGRPEVILFKEKAGRMEMSEKAIIIVGYDEKPIIRSPLAPLLERIARCGVKVYIYDGALGAVPLELSDVYPVPQITGYAMASVEVAGSDVVVVTSEEARKKAERVTTSGRKRLFVIPSYKVIYSYADELIRSISCVE</sequence>
<dbReference type="InterPro" id="IPR036511">
    <property type="entry name" value="TGT-like_sf"/>
</dbReference>
<evidence type="ECO:0000313" key="7">
    <source>
        <dbReference type="EMBL" id="GGP21680.1"/>
    </source>
</evidence>
<protein>
    <submittedName>
        <fullName evidence="7">tRNA guanosine(15) transglycosylase TgtA</fullName>
    </submittedName>
</protein>
<dbReference type="Proteomes" id="UP000610960">
    <property type="component" value="Unassembled WGS sequence"/>
</dbReference>
<evidence type="ECO:0000313" key="8">
    <source>
        <dbReference type="Proteomes" id="UP000610960"/>
    </source>
</evidence>
<evidence type="ECO:0000259" key="6">
    <source>
        <dbReference type="Pfam" id="PF01702"/>
    </source>
</evidence>
<keyword evidence="5" id="KW-0862">Zinc</keyword>
<keyword evidence="4" id="KW-0479">Metal-binding</keyword>
<evidence type="ECO:0000256" key="3">
    <source>
        <dbReference type="ARBA" id="ARBA00022694"/>
    </source>
</evidence>
<dbReference type="EMBL" id="BMNL01000003">
    <property type="protein sequence ID" value="GGP21680.1"/>
    <property type="molecule type" value="Genomic_DNA"/>
</dbReference>
<comment type="caution">
    <text evidence="7">The sequence shown here is derived from an EMBL/GenBank/DDBJ whole genome shotgun (WGS) entry which is preliminary data.</text>
</comment>
<gene>
    <name evidence="7" type="ORF">GCM10007981_14470</name>
</gene>